<sequence>MTDLPRFSPPAVPQGWDKVARPRPGTVWTAVEPADLDAPDRFRANLVLTCDALGGLTFRDWQVASDEVLPTMLQDYVLVDLERLEIDGRPGGRRLAHHVDASARALTMEQWFVASDDLGWTLTATVETWSYDALADELARLAEAWRPLTGPSAGEAQ</sequence>
<name>A0A2P2C3M4_9ZZZZ</name>
<protein>
    <submittedName>
        <fullName evidence="1">Uncharacterized protein</fullName>
    </submittedName>
</protein>
<proteinExistence type="predicted"/>
<dbReference type="Gene3D" id="3.40.1000.10">
    <property type="entry name" value="Mog1/PsbP, alpha/beta/alpha sandwich"/>
    <property type="match status" value="1"/>
</dbReference>
<organism evidence="1">
    <name type="scientific">metagenome</name>
    <dbReference type="NCBI Taxonomy" id="256318"/>
    <lineage>
        <taxon>unclassified sequences</taxon>
        <taxon>metagenomes</taxon>
    </lineage>
</organism>
<dbReference type="AlphaFoldDB" id="A0A2P2C3M4"/>
<evidence type="ECO:0000313" key="1">
    <source>
        <dbReference type="EMBL" id="CUR56625.1"/>
    </source>
</evidence>
<reference evidence="1" key="1">
    <citation type="submission" date="2015-08" db="EMBL/GenBank/DDBJ databases">
        <authorList>
            <person name="Babu N.S."/>
            <person name="Beckwith C.J."/>
            <person name="Beseler K.G."/>
            <person name="Brison A."/>
            <person name="Carone J.V."/>
            <person name="Caskin T.P."/>
            <person name="Diamond M."/>
            <person name="Durham M.E."/>
            <person name="Foxe J.M."/>
            <person name="Go M."/>
            <person name="Henderson B.A."/>
            <person name="Jones I.B."/>
            <person name="McGettigan J.A."/>
            <person name="Micheletti S.J."/>
            <person name="Nasrallah M.E."/>
            <person name="Ortiz D."/>
            <person name="Piller C.R."/>
            <person name="Privatt S.R."/>
            <person name="Schneider S.L."/>
            <person name="Sharp S."/>
            <person name="Smith T.C."/>
            <person name="Stanton J.D."/>
            <person name="Ullery H.E."/>
            <person name="Wilson R.J."/>
            <person name="Serrano M.G."/>
            <person name="Buck G."/>
            <person name="Lee V."/>
            <person name="Wang Y."/>
            <person name="Carvalho R."/>
            <person name="Voegtly L."/>
            <person name="Shi R."/>
            <person name="Duckworth R."/>
            <person name="Johnson A."/>
            <person name="Loviza R."/>
            <person name="Walstead R."/>
            <person name="Shah Z."/>
            <person name="Kiflezghi M."/>
            <person name="Wade K."/>
            <person name="Ball S.L."/>
            <person name="Bradley K.W."/>
            <person name="Asai D.J."/>
            <person name="Bowman C.A."/>
            <person name="Russell D.A."/>
            <person name="Pope W.H."/>
            <person name="Jacobs-Sera D."/>
            <person name="Hendrix R.W."/>
            <person name="Hatfull G.F."/>
        </authorList>
    </citation>
    <scope>NUCLEOTIDE SEQUENCE</scope>
</reference>
<dbReference type="EMBL" id="CZKB01000004">
    <property type="protein sequence ID" value="CUR56625.1"/>
    <property type="molecule type" value="Genomic_DNA"/>
</dbReference>
<gene>
    <name evidence="1" type="ORF">NOCA1120106</name>
</gene>
<accession>A0A2P2C3M4</accession>